<feature type="coiled-coil region" evidence="1">
    <location>
        <begin position="296"/>
        <end position="323"/>
    </location>
</feature>
<feature type="region of interest" description="Disordered" evidence="2">
    <location>
        <begin position="383"/>
        <end position="408"/>
    </location>
</feature>
<dbReference type="PANTHER" id="PTHR37327">
    <property type="entry name" value="CHROMOSOME 1, WHOLE GENOME SHOTGUN SEQUENCE"/>
    <property type="match status" value="1"/>
</dbReference>
<feature type="compositionally biased region" description="Polar residues" evidence="2">
    <location>
        <begin position="510"/>
        <end position="528"/>
    </location>
</feature>
<dbReference type="EMBL" id="MIKG01000014">
    <property type="protein sequence ID" value="RAO71226.1"/>
    <property type="molecule type" value="Genomic_DNA"/>
</dbReference>
<feature type="region of interest" description="Disordered" evidence="2">
    <location>
        <begin position="76"/>
        <end position="100"/>
    </location>
</feature>
<feature type="domain" description="MIT" evidence="3">
    <location>
        <begin position="2"/>
        <end position="66"/>
    </location>
</feature>
<dbReference type="InterPro" id="IPR007330">
    <property type="entry name" value="MIT_dom"/>
</dbReference>
<feature type="compositionally biased region" description="Low complexity" evidence="2">
    <location>
        <begin position="396"/>
        <end position="408"/>
    </location>
</feature>
<feature type="compositionally biased region" description="Polar residues" evidence="2">
    <location>
        <begin position="145"/>
        <end position="173"/>
    </location>
</feature>
<feature type="compositionally biased region" description="Polar residues" evidence="2">
    <location>
        <begin position="844"/>
        <end position="857"/>
    </location>
</feature>
<evidence type="ECO:0000313" key="5">
    <source>
        <dbReference type="Proteomes" id="UP000249363"/>
    </source>
</evidence>
<feature type="region of interest" description="Disordered" evidence="2">
    <location>
        <begin position="826"/>
        <end position="860"/>
    </location>
</feature>
<comment type="caution">
    <text evidence="4">The sequence shown here is derived from an EMBL/GenBank/DDBJ whole genome shotgun (WGS) entry which is preliminary data.</text>
</comment>
<dbReference type="PANTHER" id="PTHR37327:SF1">
    <property type="entry name" value="MICROTUBULE INTERACTING AND TRANSPORT DOMAIN-CONTAINING PROTEIN"/>
    <property type="match status" value="1"/>
</dbReference>
<dbReference type="RefSeq" id="XP_040735742.1">
    <property type="nucleotide sequence ID" value="XM_040879912.1"/>
</dbReference>
<feature type="compositionally biased region" description="Low complexity" evidence="2">
    <location>
        <begin position="826"/>
        <end position="837"/>
    </location>
</feature>
<dbReference type="Proteomes" id="UP000249363">
    <property type="component" value="Unassembled WGS sequence"/>
</dbReference>
<evidence type="ECO:0000256" key="2">
    <source>
        <dbReference type="SAM" id="MobiDB-lite"/>
    </source>
</evidence>
<feature type="region of interest" description="Disordered" evidence="2">
    <location>
        <begin position="440"/>
        <end position="460"/>
    </location>
</feature>
<feature type="compositionally biased region" description="Low complexity" evidence="2">
    <location>
        <begin position="189"/>
        <end position="198"/>
    </location>
</feature>
<dbReference type="GeneID" id="63796454"/>
<dbReference type="Gene3D" id="1.20.58.80">
    <property type="entry name" value="Phosphotransferase system, lactose/cellobiose-type IIA subunit"/>
    <property type="match status" value="1"/>
</dbReference>
<name>A0A364L605_TALAM</name>
<gene>
    <name evidence="4" type="ORF">BHQ10_007238</name>
</gene>
<feature type="compositionally biased region" description="Basic and acidic residues" evidence="2">
    <location>
        <begin position="283"/>
        <end position="293"/>
    </location>
</feature>
<protein>
    <recommendedName>
        <fullName evidence="3">MIT domain-containing protein</fullName>
    </recommendedName>
</protein>
<accession>A0A364L605</accession>
<dbReference type="OrthoDB" id="2245455at2759"/>
<dbReference type="STRING" id="1196081.A0A364L605"/>
<feature type="compositionally biased region" description="Polar residues" evidence="2">
    <location>
        <begin position="204"/>
        <end position="213"/>
    </location>
</feature>
<reference evidence="4 5" key="1">
    <citation type="journal article" date="2017" name="Biotechnol. Biofuels">
        <title>Differential beta-glucosidase expression as a function of carbon source availability in Talaromyces amestolkiae: a genomic and proteomic approach.</title>
        <authorList>
            <person name="de Eugenio L.I."/>
            <person name="Mendez-Liter J.A."/>
            <person name="Nieto-Dominguez M."/>
            <person name="Alonso L."/>
            <person name="Gil-Munoz J."/>
            <person name="Barriuso J."/>
            <person name="Prieto A."/>
            <person name="Martinez M.J."/>
        </authorList>
    </citation>
    <scope>NUCLEOTIDE SEQUENCE [LARGE SCALE GENOMIC DNA]</scope>
    <source>
        <strain evidence="4 5">CIB</strain>
    </source>
</reference>
<dbReference type="AlphaFoldDB" id="A0A364L605"/>
<evidence type="ECO:0000256" key="1">
    <source>
        <dbReference type="SAM" id="Coils"/>
    </source>
</evidence>
<feature type="region of interest" description="Disordered" evidence="2">
    <location>
        <begin position="272"/>
        <end position="293"/>
    </location>
</feature>
<dbReference type="SUPFAM" id="SSF116846">
    <property type="entry name" value="MIT domain"/>
    <property type="match status" value="1"/>
</dbReference>
<organism evidence="4 5">
    <name type="scientific">Talaromyces amestolkiae</name>
    <dbReference type="NCBI Taxonomy" id="1196081"/>
    <lineage>
        <taxon>Eukaryota</taxon>
        <taxon>Fungi</taxon>
        <taxon>Dikarya</taxon>
        <taxon>Ascomycota</taxon>
        <taxon>Pezizomycotina</taxon>
        <taxon>Eurotiomycetes</taxon>
        <taxon>Eurotiomycetidae</taxon>
        <taxon>Eurotiales</taxon>
        <taxon>Trichocomaceae</taxon>
        <taxon>Talaromyces</taxon>
        <taxon>Talaromyces sect. Talaromyces</taxon>
    </lineage>
</organism>
<sequence length="955" mass="104088">MLSKALAKANTAVLLDNAENFEGAIEAYQDACELLQFVMLRSNGGDVEKYKLLEIRKTYLNRIQELLRIQLPSNFNKDKALPERPPSGQSSTPQEEELPVERHYTDEEGVEYLAGQNTDNDVPAVPSLNTVRLPSISGPDLNFSFEESSTDMSGVNSRETEARGSSPSPTRQRFISDPADYHDDPETRSSTAHASHTSEGQAPVNDSQSTSWLDTIDESGASSPVSTKLSLYIGGTHSHHASNGTEAEFDAALDAAVEAAYDEGLEPALNEQEGFYDDDDDYDDHRDDDYDHDDVVSNARRNIEIAKQRVREAEMEAQAVMARGLQQRLMMQDESALVSTYNADADYIDEEAEEEERMLEEMTKGYVMDDFEFNLHTKTALPRQSDSSTVSGRTWGSSITSTSANSATAGTSLSTLAEEGIFPGATMPTKRLPPVPKIPSGTTQQPIAPNMSPSAGVRARRFSGSNTKQLKIDTKRVTAGYEPTKKEPFSAQPAGPPSPVLQVEPKTSLPILTSSMSKPLPTGPSQKKGSFDVSAVGQRSASLTRIPTLEGDSVARSVQSSPPRTINKIISAPGMLRKNTSSSSLAGMRARNMSISTPDINESPNTPSSSYFPAFDFQRQLANGLVPAMPTPSGASFPLLTSKSLHLFDNDIHSPTTPGSPSSTITNAPIPLEPCPESFLLRPFWLMRCLYQTIAHPRGGYLSTKLFIPREVWHVKNVRIKAIEDKISLCDLLTAALLKVAQVDTYDADAVLEEMQTFENILDQVQTTFAKKLGNEVGVQGALPLFKNANIAEESPINTENMASRSSSQSSRSVLTSWRKLRSKSSAAASTSTAPSTYRDSGKSGLSMSTLPMTASPPSGRFTKRDVMQLQLTGPNANFMGALARLFDAAQVLDQIARQVEDPGLKHSSPTHVGLELSTRHAAEFFGFYVCRFALNDVGLLLDKYIKRGTEWVLV</sequence>
<proteinExistence type="predicted"/>
<keyword evidence="1" id="KW-0175">Coiled coil</keyword>
<feature type="compositionally biased region" description="Polar residues" evidence="2">
    <location>
        <begin position="440"/>
        <end position="453"/>
    </location>
</feature>
<feature type="compositionally biased region" description="Polar residues" evidence="2">
    <location>
        <begin position="383"/>
        <end position="395"/>
    </location>
</feature>
<dbReference type="Pfam" id="PF04212">
    <property type="entry name" value="MIT"/>
    <property type="match status" value="1"/>
</dbReference>
<evidence type="ECO:0000259" key="3">
    <source>
        <dbReference type="Pfam" id="PF04212"/>
    </source>
</evidence>
<feature type="region of interest" description="Disordered" evidence="2">
    <location>
        <begin position="136"/>
        <end position="225"/>
    </location>
</feature>
<evidence type="ECO:0000313" key="4">
    <source>
        <dbReference type="EMBL" id="RAO71226.1"/>
    </source>
</evidence>
<dbReference type="InterPro" id="IPR036181">
    <property type="entry name" value="MIT_dom_sf"/>
</dbReference>
<feature type="region of interest" description="Disordered" evidence="2">
    <location>
        <begin position="479"/>
        <end position="535"/>
    </location>
</feature>
<keyword evidence="5" id="KW-1185">Reference proteome</keyword>